<reference evidence="8 9" key="1">
    <citation type="submission" date="2015-09" db="EMBL/GenBank/DDBJ databases">
        <title>Host preference determinants of Valsa canker pathogens revealed by comparative genomics.</title>
        <authorList>
            <person name="Yin Z."/>
            <person name="Huang L."/>
        </authorList>
    </citation>
    <scope>NUCLEOTIDE SEQUENCE [LARGE SCALE GENOMIC DNA]</scope>
    <source>
        <strain evidence="8 9">03-1</strain>
    </source>
</reference>
<dbReference type="InterPro" id="IPR043141">
    <property type="entry name" value="Ribosomal_uL10-like_sf"/>
</dbReference>
<accession>A0A423V8F5</accession>
<dbReference type="Proteomes" id="UP000283895">
    <property type="component" value="Unassembled WGS sequence"/>
</dbReference>
<dbReference type="SUPFAM" id="SSF160369">
    <property type="entry name" value="Ribosomal protein L10-like"/>
    <property type="match status" value="1"/>
</dbReference>
<feature type="region of interest" description="Disordered" evidence="6">
    <location>
        <begin position="61"/>
        <end position="80"/>
    </location>
</feature>
<keyword evidence="4 7" id="KW-1133">Transmembrane helix</keyword>
<comment type="subcellular location">
    <subcellularLocation>
        <location evidence="1">Membrane</location>
        <topology evidence="1">Multi-pass membrane protein</topology>
    </subcellularLocation>
</comment>
<dbReference type="GO" id="GO:0016020">
    <property type="term" value="C:membrane"/>
    <property type="evidence" value="ECO:0007669"/>
    <property type="project" value="UniProtKB-SubCell"/>
</dbReference>
<sequence length="444" mass="48244">MPPRLQSCHASRRLGAATTNKPSRIYLPSRCAAPTWQSPSNSIPAPRQYATASSIASMLRLPDDYVPPTKPPSARRSEERKAQLLRAYTSLLRSTPLMLIFQHNNVTAMEWAALRRELRAALAAVPPPAASPDGQTPVDITPSILLQVVRTHMLNQALKVDEFFDPATVPSSTKTGAKAEYTHDLSMAAYKAVKAADKAIPEDSLYAQMAPLMIGPLALLTFPAVSPQHLAAALSILSPSAPAFPAPTRKKSPGYYDLTTQSALHKLLLVGARIDGKVFDLDGVRWVGGIAGGLDGLRAQLVAMLQGAGLGLTTALEGASKSFGLAAEREGINEFDTSLGIRLDYEACLAYLALPPLGAILLLISERKSDYVRFHAWQSALLFTAIFIIHLIFSGSTFFGWLFFLCDLCLIAFLTVKAYRDADMLDRFEVPFFGQIANKFVDEE</sequence>
<name>A0A423V8F5_9PEZI</name>
<comment type="similarity">
    <text evidence="2">Belongs to the universal ribosomal protein uL10 family.</text>
</comment>
<dbReference type="OrthoDB" id="360689at2759"/>
<comment type="caution">
    <text evidence="8">The sequence shown here is derived from an EMBL/GenBank/DDBJ whole genome shotgun (WGS) entry which is preliminary data.</text>
</comment>
<keyword evidence="3 7" id="KW-0812">Transmembrane</keyword>
<keyword evidence="5 7" id="KW-0472">Membrane</keyword>
<feature type="transmembrane region" description="Helical" evidence="7">
    <location>
        <begin position="399"/>
        <end position="419"/>
    </location>
</feature>
<feature type="transmembrane region" description="Helical" evidence="7">
    <location>
        <begin position="343"/>
        <end position="364"/>
    </location>
</feature>
<evidence type="ECO:0000256" key="2">
    <source>
        <dbReference type="ARBA" id="ARBA00008889"/>
    </source>
</evidence>
<evidence type="ECO:0000256" key="1">
    <source>
        <dbReference type="ARBA" id="ARBA00004141"/>
    </source>
</evidence>
<dbReference type="STRING" id="356882.A0A423V8F5"/>
<feature type="region of interest" description="Disordered" evidence="6">
    <location>
        <begin position="1"/>
        <end position="21"/>
    </location>
</feature>
<dbReference type="AlphaFoldDB" id="A0A423V8F5"/>
<feature type="transmembrane region" description="Helical" evidence="7">
    <location>
        <begin position="376"/>
        <end position="393"/>
    </location>
</feature>
<proteinExistence type="inferred from homology"/>
<evidence type="ECO:0000256" key="5">
    <source>
        <dbReference type="ARBA" id="ARBA00023136"/>
    </source>
</evidence>
<protein>
    <submittedName>
        <fullName evidence="8">Uncharacterized protein</fullName>
    </submittedName>
</protein>
<dbReference type="Gene3D" id="3.30.70.1730">
    <property type="match status" value="1"/>
</dbReference>
<evidence type="ECO:0000256" key="3">
    <source>
        <dbReference type="ARBA" id="ARBA00022692"/>
    </source>
</evidence>
<evidence type="ECO:0000256" key="6">
    <source>
        <dbReference type="SAM" id="MobiDB-lite"/>
    </source>
</evidence>
<evidence type="ECO:0000256" key="4">
    <source>
        <dbReference type="ARBA" id="ARBA00022989"/>
    </source>
</evidence>
<dbReference type="PANTHER" id="PTHR36460:SF1">
    <property type="entry name" value="UPF0132 DOMAIN PROTEIN (AFU_ORTHOLOGUE AFUA_3G10255)"/>
    <property type="match status" value="1"/>
</dbReference>
<dbReference type="PANTHER" id="PTHR36460">
    <property type="entry name" value="UPF0132 DOMAIN PROTEIN (AFU_ORTHOLOGUE AFUA_3G10255)"/>
    <property type="match status" value="1"/>
</dbReference>
<evidence type="ECO:0000313" key="8">
    <source>
        <dbReference type="EMBL" id="ROV87116.1"/>
    </source>
</evidence>
<organism evidence="8 9">
    <name type="scientific">Cytospora schulzeri</name>
    <dbReference type="NCBI Taxonomy" id="448051"/>
    <lineage>
        <taxon>Eukaryota</taxon>
        <taxon>Fungi</taxon>
        <taxon>Dikarya</taxon>
        <taxon>Ascomycota</taxon>
        <taxon>Pezizomycotina</taxon>
        <taxon>Sordariomycetes</taxon>
        <taxon>Sordariomycetidae</taxon>
        <taxon>Diaporthales</taxon>
        <taxon>Cytosporaceae</taxon>
        <taxon>Cytospora</taxon>
    </lineage>
</organism>
<gene>
    <name evidence="8" type="ORF">VMCG_10738</name>
</gene>
<evidence type="ECO:0000256" key="7">
    <source>
        <dbReference type="SAM" id="Phobius"/>
    </source>
</evidence>
<keyword evidence="9" id="KW-1185">Reference proteome</keyword>
<evidence type="ECO:0000313" key="9">
    <source>
        <dbReference type="Proteomes" id="UP000283895"/>
    </source>
</evidence>
<dbReference type="EMBL" id="LKEA01000105">
    <property type="protein sequence ID" value="ROV87116.1"/>
    <property type="molecule type" value="Genomic_DNA"/>
</dbReference>